<evidence type="ECO:0000313" key="3">
    <source>
        <dbReference type="Proteomes" id="UP001497480"/>
    </source>
</evidence>
<evidence type="ECO:0000259" key="1">
    <source>
        <dbReference type="Pfam" id="PF13966"/>
    </source>
</evidence>
<dbReference type="Proteomes" id="UP001497480">
    <property type="component" value="Unassembled WGS sequence"/>
</dbReference>
<dbReference type="InterPro" id="IPR026960">
    <property type="entry name" value="RVT-Znf"/>
</dbReference>
<comment type="caution">
    <text evidence="2">The sequence shown here is derived from an EMBL/GenBank/DDBJ whole genome shotgun (WGS) entry which is preliminary data.</text>
</comment>
<protein>
    <recommendedName>
        <fullName evidence="1">Reverse transcriptase zinc-binding domain-containing protein</fullName>
    </recommendedName>
</protein>
<accession>A0AAV1XE61</accession>
<feature type="domain" description="Reverse transcriptase zinc-binding" evidence="1">
    <location>
        <begin position="20"/>
        <end position="102"/>
    </location>
</feature>
<keyword evidence="3" id="KW-1185">Reference proteome</keyword>
<evidence type="ECO:0000313" key="2">
    <source>
        <dbReference type="EMBL" id="CAL0320050.1"/>
    </source>
</evidence>
<organism evidence="2 3">
    <name type="scientific">Lupinus luteus</name>
    <name type="common">European yellow lupine</name>
    <dbReference type="NCBI Taxonomy" id="3873"/>
    <lineage>
        <taxon>Eukaryota</taxon>
        <taxon>Viridiplantae</taxon>
        <taxon>Streptophyta</taxon>
        <taxon>Embryophyta</taxon>
        <taxon>Tracheophyta</taxon>
        <taxon>Spermatophyta</taxon>
        <taxon>Magnoliopsida</taxon>
        <taxon>eudicotyledons</taxon>
        <taxon>Gunneridae</taxon>
        <taxon>Pentapetalae</taxon>
        <taxon>rosids</taxon>
        <taxon>fabids</taxon>
        <taxon>Fabales</taxon>
        <taxon>Fabaceae</taxon>
        <taxon>Papilionoideae</taxon>
        <taxon>50 kb inversion clade</taxon>
        <taxon>genistoids sensu lato</taxon>
        <taxon>core genistoids</taxon>
        <taxon>Genisteae</taxon>
        <taxon>Lupinus</taxon>
    </lineage>
</organism>
<name>A0AAV1XE61_LUPLU</name>
<reference evidence="2 3" key="1">
    <citation type="submission" date="2024-03" db="EMBL/GenBank/DDBJ databases">
        <authorList>
            <person name="Martinez-Hernandez J."/>
        </authorList>
    </citation>
    <scope>NUCLEOTIDE SEQUENCE [LARGE SCALE GENOMIC DNA]</scope>
</reference>
<dbReference type="Pfam" id="PF13966">
    <property type="entry name" value="zf-RVT"/>
    <property type="match status" value="1"/>
</dbReference>
<dbReference type="AlphaFoldDB" id="A0AAV1XE61"/>
<dbReference type="EMBL" id="CAXHTB010000014">
    <property type="protein sequence ID" value="CAL0320050.1"/>
    <property type="molecule type" value="Genomic_DNA"/>
</dbReference>
<sequence length="168" mass="18856">MGVVTPPARTDDPRQGYGDFSVASASAAIAGHLSQHRNRLADAIWSWKGPFRIILLLSRLVSNGLPTNDQRFKRNVVDSASCPRCNLPESSLHAMRDCPWVMEVVFNHTFREANNVADEFAKPGLDLMYRSRIFDFIPNFCSVKMLLDFADTVYCRGCNFCFCFPGAV</sequence>
<proteinExistence type="predicted"/>
<gene>
    <name evidence="2" type="ORF">LLUT_LOCUS21110</name>
</gene>